<comment type="similarity">
    <text evidence="1">Belongs to the metallo-beta-lactamase superfamily. Class-B beta-lactamase family.</text>
</comment>
<dbReference type="Proteomes" id="UP001319827">
    <property type="component" value="Chromosome"/>
</dbReference>
<organism evidence="4 5">
    <name type="scientific">Desulfuromonas versatilis</name>
    <dbReference type="NCBI Taxonomy" id="2802975"/>
    <lineage>
        <taxon>Bacteria</taxon>
        <taxon>Pseudomonadati</taxon>
        <taxon>Thermodesulfobacteriota</taxon>
        <taxon>Desulfuromonadia</taxon>
        <taxon>Desulfuromonadales</taxon>
        <taxon>Desulfuromonadaceae</taxon>
        <taxon>Desulfuromonas</taxon>
    </lineage>
</organism>
<dbReference type="EMBL" id="AP024355">
    <property type="protein sequence ID" value="BCR04146.1"/>
    <property type="molecule type" value="Genomic_DNA"/>
</dbReference>
<evidence type="ECO:0000313" key="4">
    <source>
        <dbReference type="EMBL" id="BCR04146.1"/>
    </source>
</evidence>
<dbReference type="SUPFAM" id="SSF56281">
    <property type="entry name" value="Metallo-hydrolase/oxidoreductase"/>
    <property type="match status" value="1"/>
</dbReference>
<feature type="compositionally biased region" description="Pro residues" evidence="2">
    <location>
        <begin position="210"/>
        <end position="223"/>
    </location>
</feature>
<evidence type="ECO:0000259" key="3">
    <source>
        <dbReference type="Pfam" id="PF00753"/>
    </source>
</evidence>
<evidence type="ECO:0000256" key="2">
    <source>
        <dbReference type="SAM" id="MobiDB-lite"/>
    </source>
</evidence>
<dbReference type="Pfam" id="PF00753">
    <property type="entry name" value="Lactamase_B"/>
    <property type="match status" value="1"/>
</dbReference>
<feature type="domain" description="Metallo-beta-lactamase" evidence="3">
    <location>
        <begin position="370"/>
        <end position="454"/>
    </location>
</feature>
<dbReference type="RefSeq" id="WP_221251566.1">
    <property type="nucleotide sequence ID" value="NZ_AP024355.1"/>
</dbReference>
<accession>A0ABM8HTW7</accession>
<proteinExistence type="inferred from homology"/>
<protein>
    <recommendedName>
        <fullName evidence="3">Metallo-beta-lactamase domain-containing protein</fullName>
    </recommendedName>
</protein>
<dbReference type="CDD" id="cd16282">
    <property type="entry name" value="metallo-hydrolase-like_MBL-fold"/>
    <property type="match status" value="1"/>
</dbReference>
<reference evidence="4 5" key="2">
    <citation type="journal article" date="2021" name="Int. J. Syst. Evol. Microbiol.">
        <title>Isolation and Polyphasic Characterization of Desulfuromonas versatilis sp. Nov., an Electrogenic Bacteria Capable of Versatile Metabolism Isolated from a Graphene Oxide-Reducing Enrichment Culture.</title>
        <authorList>
            <person name="Xie L."/>
            <person name="Yoshida N."/>
            <person name="Ishii S."/>
            <person name="Meng L."/>
        </authorList>
    </citation>
    <scope>NUCLEOTIDE SEQUENCE [LARGE SCALE GENOMIC DNA]</scope>
    <source>
        <strain evidence="4 5">NIT-T3</strain>
    </source>
</reference>
<feature type="region of interest" description="Disordered" evidence="2">
    <location>
        <begin position="177"/>
        <end position="266"/>
    </location>
</feature>
<reference evidence="4 5" key="1">
    <citation type="journal article" date="2016" name="C (Basel)">
        <title>Selective Growth of and Electricity Production by Marine Exoelectrogenic Bacteria in Self-Aggregated Hydrogel of Microbially Reduced Graphene Oxide.</title>
        <authorList>
            <person name="Yoshida N."/>
            <person name="Goto Y."/>
            <person name="Miyata Y."/>
        </authorList>
    </citation>
    <scope>NUCLEOTIDE SEQUENCE [LARGE SCALE GENOMIC DNA]</scope>
    <source>
        <strain evidence="4 5">NIT-T3</strain>
    </source>
</reference>
<name>A0ABM8HTW7_9BACT</name>
<dbReference type="Gene3D" id="3.60.15.10">
    <property type="entry name" value="Ribonuclease Z/Hydroxyacylglutathione hydrolase-like"/>
    <property type="match status" value="1"/>
</dbReference>
<feature type="compositionally biased region" description="Pro residues" evidence="2">
    <location>
        <begin position="232"/>
        <end position="257"/>
    </location>
</feature>
<keyword evidence="5" id="KW-1185">Reference proteome</keyword>
<evidence type="ECO:0000313" key="5">
    <source>
        <dbReference type="Proteomes" id="UP001319827"/>
    </source>
</evidence>
<dbReference type="InterPro" id="IPR050855">
    <property type="entry name" value="NDM-1-like"/>
</dbReference>
<dbReference type="PANTHER" id="PTHR42951">
    <property type="entry name" value="METALLO-BETA-LACTAMASE DOMAIN-CONTAINING"/>
    <property type="match status" value="1"/>
</dbReference>
<sequence>MLNVFSIRTLLVLTLLCLVGEPAWAKLTLGLVPGGNRLLQTEPQAQRLTSFLENRLGEPVQVRIFEEEQTLYDWLVRYQTVDLAVFSRPFFEQQRPWDFQHLADYLGGGRQPSPLVARRGLAPRWLREIPQLLFAMEADREGSAALRELGIQRFVPPGTPISAAPPATELKPSLLGRTEQQPVQQPSAPPAETGQQPAADQQPVAAPAAEAPPPAPEMPPTEESPPAAVTSAPPPPPSEPAPPPPAPPVVKPAPAEPPRAKIAPQQSYQVEKLTEGIFAAIAKPGSRASANAFFVVGDAYVIAGGAHMTPEAIADLSAAIAGVTQLPLRYFILAHHHKGYSHIDFDFPPEVDVIMSWQAWQAVDGEVRKASYPVLFYSDGLTLKLGGRTIILTNMGKGHSEGDTLVFIPEASVLFTGDLAYVKSAAFMGDGHMQDWVLALEFMERLGAAKVIPGYGPVGTGRDLGAFKDYLKAFLTEVLKHIEAGDTLEQTLRKFSLPEYQNLEGYARLLRPNLERAYRDLQQNLLKQ</sequence>
<dbReference type="PANTHER" id="PTHR42951:SF4">
    <property type="entry name" value="ACYL-COENZYME A THIOESTERASE MBLAC2"/>
    <property type="match status" value="1"/>
</dbReference>
<feature type="compositionally biased region" description="Low complexity" evidence="2">
    <location>
        <begin position="195"/>
        <end position="209"/>
    </location>
</feature>
<dbReference type="InterPro" id="IPR036866">
    <property type="entry name" value="RibonucZ/Hydroxyglut_hydro"/>
</dbReference>
<evidence type="ECO:0000256" key="1">
    <source>
        <dbReference type="ARBA" id="ARBA00005250"/>
    </source>
</evidence>
<dbReference type="InterPro" id="IPR001279">
    <property type="entry name" value="Metallo-B-lactamas"/>
</dbReference>
<gene>
    <name evidence="4" type="ORF">DESUT3_12150</name>
</gene>
<dbReference type="Gene3D" id="3.40.190.10">
    <property type="entry name" value="Periplasmic binding protein-like II"/>
    <property type="match status" value="1"/>
</dbReference>